<gene>
    <name evidence="1" type="primary">mepA</name>
    <name evidence="1" type="ORF">DAT39_000030</name>
</gene>
<sequence>MSNSSCVRCAWVQCIDVFAGPMGGCCMGNLELTFQPPTLSSSAGGETQRELLVHKQNLAKGPVAPWEAFASSVFTHWRGI</sequence>
<keyword evidence="2" id="KW-1185">Reference proteome</keyword>
<accession>A0A8J4XH59</accession>
<dbReference type="EMBL" id="QNUK01000001">
    <property type="protein sequence ID" value="KAF5909978.1"/>
    <property type="molecule type" value="Genomic_DNA"/>
</dbReference>
<name>A0A8J4XH59_CLAMG</name>
<organism evidence="1 2">
    <name type="scientific">Clarias magur</name>
    <name type="common">Asian catfish</name>
    <name type="synonym">Macropteronotus magur</name>
    <dbReference type="NCBI Taxonomy" id="1594786"/>
    <lineage>
        <taxon>Eukaryota</taxon>
        <taxon>Metazoa</taxon>
        <taxon>Chordata</taxon>
        <taxon>Craniata</taxon>
        <taxon>Vertebrata</taxon>
        <taxon>Euteleostomi</taxon>
        <taxon>Actinopterygii</taxon>
        <taxon>Neopterygii</taxon>
        <taxon>Teleostei</taxon>
        <taxon>Ostariophysi</taxon>
        <taxon>Siluriformes</taxon>
        <taxon>Clariidae</taxon>
        <taxon>Clarias</taxon>
    </lineage>
</organism>
<proteinExistence type="predicted"/>
<evidence type="ECO:0000313" key="1">
    <source>
        <dbReference type="EMBL" id="KAF5909978.1"/>
    </source>
</evidence>
<comment type="caution">
    <text evidence="1">The sequence shown here is derived from an EMBL/GenBank/DDBJ whole genome shotgun (WGS) entry which is preliminary data.</text>
</comment>
<protein>
    <submittedName>
        <fullName evidence="1">DNA (Cytosine-5)-methyltransferase 3B</fullName>
    </submittedName>
</protein>
<dbReference type="AlphaFoldDB" id="A0A8J4XH59"/>
<dbReference type="Proteomes" id="UP000727407">
    <property type="component" value="Unassembled WGS sequence"/>
</dbReference>
<evidence type="ECO:0000313" key="2">
    <source>
        <dbReference type="Proteomes" id="UP000727407"/>
    </source>
</evidence>
<reference evidence="1" key="1">
    <citation type="submission" date="2020-07" db="EMBL/GenBank/DDBJ databases">
        <title>Clarias magur genome sequencing, assembly and annotation.</title>
        <authorList>
            <person name="Kushwaha B."/>
            <person name="Kumar R."/>
            <person name="Das P."/>
            <person name="Joshi C.G."/>
            <person name="Kumar D."/>
            <person name="Nagpure N.S."/>
            <person name="Pandey M."/>
            <person name="Agarwal S."/>
            <person name="Srivastava S."/>
            <person name="Singh M."/>
            <person name="Sahoo L."/>
            <person name="Jayasankar P."/>
            <person name="Meher P.K."/>
            <person name="Koringa P.G."/>
            <person name="Iquebal M.A."/>
            <person name="Das S.P."/>
            <person name="Bit A."/>
            <person name="Patnaik S."/>
            <person name="Patel N."/>
            <person name="Shah T.M."/>
            <person name="Hinsu A."/>
            <person name="Jena J.K."/>
        </authorList>
    </citation>
    <scope>NUCLEOTIDE SEQUENCE</scope>
    <source>
        <strain evidence="1">CIFAMagur01</strain>
        <tissue evidence="1">Testis</tissue>
    </source>
</reference>